<protein>
    <submittedName>
        <fullName evidence="1">Uncharacterized protein</fullName>
    </submittedName>
</protein>
<evidence type="ECO:0000313" key="2">
    <source>
        <dbReference type="Proteomes" id="UP000826722"/>
    </source>
</evidence>
<dbReference type="EMBL" id="AP024110">
    <property type="protein sequence ID" value="BCM25595.1"/>
    <property type="molecule type" value="Genomic_DNA"/>
</dbReference>
<dbReference type="AlphaFoldDB" id="A0A8D5G1D6"/>
<keyword evidence="2" id="KW-1185">Reference proteome</keyword>
<dbReference type="KEGG" id="mpau:ZMTM_18540"/>
<gene>
    <name evidence="1" type="ORF">ZMTM_18540</name>
</gene>
<dbReference type="RefSeq" id="WP_221763665.1">
    <property type="nucleotide sequence ID" value="NZ_AP024110.1"/>
</dbReference>
<dbReference type="Proteomes" id="UP000826722">
    <property type="component" value="Chromosome"/>
</dbReference>
<accession>A0A8D5G1D6</accession>
<organism evidence="1 2">
    <name type="scientific">Methyloradius palustris</name>
    <dbReference type="NCBI Taxonomy" id="2778876"/>
    <lineage>
        <taxon>Bacteria</taxon>
        <taxon>Pseudomonadati</taxon>
        <taxon>Pseudomonadota</taxon>
        <taxon>Betaproteobacteria</taxon>
        <taxon>Nitrosomonadales</taxon>
        <taxon>Methylophilaceae</taxon>
        <taxon>Methyloradius</taxon>
    </lineage>
</organism>
<sequence>MSKITLLTVSTTSVAVSAEIAAMPDLDGWGNLTSLQQAMARDTTGQLKTLVTQYGTQTDPDTRDATLNSILYYWAGVQDVDPGSRTASMIYGNAIGDARKLEFLETLYGESYLGTWCWGVRDPNPHGPAAAIP</sequence>
<evidence type="ECO:0000313" key="1">
    <source>
        <dbReference type="EMBL" id="BCM25595.1"/>
    </source>
</evidence>
<proteinExistence type="predicted"/>
<name>A0A8D5G1D6_9PROT</name>
<reference evidence="1" key="1">
    <citation type="journal article" date="2021" name="Arch. Microbiol.">
        <title>Methyloradius palustris gen. nov., sp. nov., a methanol-oxidizing bacterium isolated from snow.</title>
        <authorList>
            <person name="Miyadera T."/>
            <person name="Kojima H."/>
            <person name="Fukui M."/>
        </authorList>
    </citation>
    <scope>NUCLEOTIDE SEQUENCE</scope>
    <source>
        <strain evidence="1">Zm11</strain>
    </source>
</reference>